<reference evidence="2 3" key="1">
    <citation type="submission" date="2020-08" db="EMBL/GenBank/DDBJ databases">
        <title>Plant Genome Project.</title>
        <authorList>
            <person name="Zhang R.-G."/>
        </authorList>
    </citation>
    <scope>NUCLEOTIDE SEQUENCE [LARGE SCALE GENOMIC DNA]</scope>
    <source>
        <tissue evidence="2">Rhizome</tissue>
    </source>
</reference>
<evidence type="ECO:0000256" key="1">
    <source>
        <dbReference type="SAM" id="MobiDB-lite"/>
    </source>
</evidence>
<dbReference type="PANTHER" id="PTHR31865">
    <property type="entry name" value="OSJNBA0071G03.3 PROTEIN"/>
    <property type="match status" value="1"/>
</dbReference>
<proteinExistence type="predicted"/>
<dbReference type="Proteomes" id="UP000734854">
    <property type="component" value="Unassembled WGS sequence"/>
</dbReference>
<feature type="region of interest" description="Disordered" evidence="1">
    <location>
        <begin position="1"/>
        <end position="32"/>
    </location>
</feature>
<protein>
    <submittedName>
        <fullName evidence="2">Uncharacterized protein</fullName>
    </submittedName>
</protein>
<dbReference type="InterPro" id="IPR012881">
    <property type="entry name" value="DUF1685"/>
</dbReference>
<sequence length="186" mass="20497">MNNTDPLPDLETFVRRPHDPEDDSGNEQCSQVAWSWRRGHGSSDGGHVRWEGCVEFEEGSDGGSDGGESLARTRSLMDGDLKELKGCLDLGFGFSYDEIPGLCAMLPALELCYSMSRLLGGGAGNAGEDADESYEAITALPIFLPGEKIENINDQYCTETYHFQDSRRSEKPWASRSYPHALLSMH</sequence>
<name>A0A8J5LA59_ZINOF</name>
<organism evidence="2 3">
    <name type="scientific">Zingiber officinale</name>
    <name type="common">Ginger</name>
    <name type="synonym">Amomum zingiber</name>
    <dbReference type="NCBI Taxonomy" id="94328"/>
    <lineage>
        <taxon>Eukaryota</taxon>
        <taxon>Viridiplantae</taxon>
        <taxon>Streptophyta</taxon>
        <taxon>Embryophyta</taxon>
        <taxon>Tracheophyta</taxon>
        <taxon>Spermatophyta</taxon>
        <taxon>Magnoliopsida</taxon>
        <taxon>Liliopsida</taxon>
        <taxon>Zingiberales</taxon>
        <taxon>Zingiberaceae</taxon>
        <taxon>Zingiber</taxon>
    </lineage>
</organism>
<dbReference type="PANTHER" id="PTHR31865:SF0">
    <property type="entry name" value="EXPRESSED PROTEIN"/>
    <property type="match status" value="1"/>
</dbReference>
<dbReference type="EMBL" id="JACMSC010000008">
    <property type="protein sequence ID" value="KAG6510836.1"/>
    <property type="molecule type" value="Genomic_DNA"/>
</dbReference>
<keyword evidence="3" id="KW-1185">Reference proteome</keyword>
<dbReference type="AlphaFoldDB" id="A0A8J5LA59"/>
<evidence type="ECO:0000313" key="3">
    <source>
        <dbReference type="Proteomes" id="UP000734854"/>
    </source>
</evidence>
<evidence type="ECO:0000313" key="2">
    <source>
        <dbReference type="EMBL" id="KAG6510836.1"/>
    </source>
</evidence>
<gene>
    <name evidence="2" type="ORF">ZIOFF_028875</name>
</gene>
<comment type="caution">
    <text evidence="2">The sequence shown here is derived from an EMBL/GenBank/DDBJ whole genome shotgun (WGS) entry which is preliminary data.</text>
</comment>
<dbReference type="Pfam" id="PF07939">
    <property type="entry name" value="DUF1685"/>
    <property type="match status" value="1"/>
</dbReference>
<accession>A0A8J5LA59</accession>